<accession>A0A819XVB6</accession>
<gene>
    <name evidence="1" type="ORF">OKA104_LOCUS38110</name>
</gene>
<organism evidence="1 2">
    <name type="scientific">Adineta steineri</name>
    <dbReference type="NCBI Taxonomy" id="433720"/>
    <lineage>
        <taxon>Eukaryota</taxon>
        <taxon>Metazoa</taxon>
        <taxon>Spiralia</taxon>
        <taxon>Gnathifera</taxon>
        <taxon>Rotifera</taxon>
        <taxon>Eurotatoria</taxon>
        <taxon>Bdelloidea</taxon>
        <taxon>Adinetida</taxon>
        <taxon>Adinetidae</taxon>
        <taxon>Adineta</taxon>
    </lineage>
</organism>
<reference evidence="1" key="1">
    <citation type="submission" date="2021-02" db="EMBL/GenBank/DDBJ databases">
        <authorList>
            <person name="Nowell W R."/>
        </authorList>
    </citation>
    <scope>NUCLEOTIDE SEQUENCE</scope>
</reference>
<feature type="non-terminal residue" evidence="1">
    <location>
        <position position="1"/>
    </location>
</feature>
<name>A0A819XVB6_9BILA</name>
<dbReference type="EMBL" id="CAJOAY010006697">
    <property type="protein sequence ID" value="CAF4148290.1"/>
    <property type="molecule type" value="Genomic_DNA"/>
</dbReference>
<evidence type="ECO:0000313" key="1">
    <source>
        <dbReference type="EMBL" id="CAF4148290.1"/>
    </source>
</evidence>
<dbReference type="AlphaFoldDB" id="A0A819XVB6"/>
<proteinExistence type="predicted"/>
<dbReference type="Proteomes" id="UP000663881">
    <property type="component" value="Unassembled WGS sequence"/>
</dbReference>
<sequence length="90" mass="10371">ILQLFFCITQISNDNNNEDLFTFFIDKLSNQKDKTSSNDIYALRIPTITSSSSSISTYAQNLITQMRRIQPCGFYQIVAIRNKSEKNYCS</sequence>
<protein>
    <submittedName>
        <fullName evidence="1">Uncharacterized protein</fullName>
    </submittedName>
</protein>
<comment type="caution">
    <text evidence="1">The sequence shown here is derived from an EMBL/GenBank/DDBJ whole genome shotgun (WGS) entry which is preliminary data.</text>
</comment>
<evidence type="ECO:0000313" key="2">
    <source>
        <dbReference type="Proteomes" id="UP000663881"/>
    </source>
</evidence>